<evidence type="ECO:0000256" key="1">
    <source>
        <dbReference type="ARBA" id="ARBA00007637"/>
    </source>
</evidence>
<dbReference type="InterPro" id="IPR036291">
    <property type="entry name" value="NAD(P)-bd_dom_sf"/>
</dbReference>
<proteinExistence type="inferred from homology"/>
<dbReference type="EMBL" id="MFZO01000037">
    <property type="protein sequence ID" value="OGK24251.1"/>
    <property type="molecule type" value="Genomic_DNA"/>
</dbReference>
<name>A0A1F7GZ72_9BACT</name>
<gene>
    <name evidence="3" type="ORF">A3C25_05995</name>
</gene>
<dbReference type="SUPFAM" id="SSF51735">
    <property type="entry name" value="NAD(P)-binding Rossmann-fold domains"/>
    <property type="match status" value="1"/>
</dbReference>
<dbReference type="Gene3D" id="3.40.50.720">
    <property type="entry name" value="NAD(P)-binding Rossmann-like Domain"/>
    <property type="match status" value="1"/>
</dbReference>
<reference evidence="3 4" key="1">
    <citation type="journal article" date="2016" name="Nat. Commun.">
        <title>Thousands of microbial genomes shed light on interconnected biogeochemical processes in an aquifer system.</title>
        <authorList>
            <person name="Anantharaman K."/>
            <person name="Brown C.T."/>
            <person name="Hug L.A."/>
            <person name="Sharon I."/>
            <person name="Castelle C.J."/>
            <person name="Probst A.J."/>
            <person name="Thomas B.C."/>
            <person name="Singh A."/>
            <person name="Wilkins M.J."/>
            <person name="Karaoz U."/>
            <person name="Brodie E.L."/>
            <person name="Williams K.H."/>
            <person name="Hubbard S.S."/>
            <person name="Banfield J.F."/>
        </authorList>
    </citation>
    <scope>NUCLEOTIDE SEQUENCE [LARGE SCALE GENOMIC DNA]</scope>
</reference>
<dbReference type="AlphaFoldDB" id="A0A1F7GZ72"/>
<comment type="similarity">
    <text evidence="1">Belongs to the NAD(P)-dependent epimerase/dehydratase family.</text>
</comment>
<comment type="caution">
    <text evidence="3">The sequence shown here is derived from an EMBL/GenBank/DDBJ whole genome shotgun (WGS) entry which is preliminary data.</text>
</comment>
<sequence length="356" mass="40932">MNKSILVTGGAGFIGSHTVDALIKKGYKVRMMDSLAKPVHLFGKPNYLNKEAELIIGDVRSKTSWEKALKKIDLVFHFAAYQDYLPNFSKYFDVNARGTALLYEIIVEKKLSIEKVIIASSQAIYGEGKYKCKKDHIVFPSLRMIEDLKKKKWDFYCPYHKLSLTPQWVIEKDFIDPHNQYGISKYSQEKIGLHLGKRYQIPTVAMRYSIVQGPRQSPFNLYSGALRIFVTHLLAGKPPTIFEDGNQIRDFVNIHDAVDANILVLENKKANYEVFNVGGGKKYSINEFYKTVQKVLNTHIEPIRDGSFRIGDTRHIFSNTGKIKKLGWKPKRSIEESIKSYADWLRTDPNFKKIKL</sequence>
<dbReference type="Pfam" id="PF01370">
    <property type="entry name" value="Epimerase"/>
    <property type="match status" value="2"/>
</dbReference>
<feature type="domain" description="NAD-dependent epimerase/dehydratase" evidence="2">
    <location>
        <begin position="174"/>
        <end position="278"/>
    </location>
</feature>
<accession>A0A1F7GZ72</accession>
<dbReference type="Proteomes" id="UP000177913">
    <property type="component" value="Unassembled WGS sequence"/>
</dbReference>
<dbReference type="PANTHER" id="PTHR43000">
    <property type="entry name" value="DTDP-D-GLUCOSE 4,6-DEHYDRATASE-RELATED"/>
    <property type="match status" value="1"/>
</dbReference>
<evidence type="ECO:0000313" key="4">
    <source>
        <dbReference type="Proteomes" id="UP000177913"/>
    </source>
</evidence>
<dbReference type="InterPro" id="IPR001509">
    <property type="entry name" value="Epimerase_deHydtase"/>
</dbReference>
<evidence type="ECO:0000259" key="2">
    <source>
        <dbReference type="Pfam" id="PF01370"/>
    </source>
</evidence>
<protein>
    <recommendedName>
        <fullName evidence="2">NAD-dependent epimerase/dehydratase domain-containing protein</fullName>
    </recommendedName>
</protein>
<organism evidence="3 4">
    <name type="scientific">Candidatus Roizmanbacteria bacterium RIFCSPHIGHO2_02_FULL_38_11</name>
    <dbReference type="NCBI Taxonomy" id="1802039"/>
    <lineage>
        <taxon>Bacteria</taxon>
        <taxon>Candidatus Roizmaniibacteriota</taxon>
    </lineage>
</organism>
<feature type="domain" description="NAD-dependent epimerase/dehydratase" evidence="2">
    <location>
        <begin position="5"/>
        <end position="130"/>
    </location>
</feature>
<evidence type="ECO:0000313" key="3">
    <source>
        <dbReference type="EMBL" id="OGK24251.1"/>
    </source>
</evidence>